<dbReference type="OrthoDB" id="5241646at2"/>
<feature type="transmembrane region" description="Helical" evidence="7">
    <location>
        <begin position="98"/>
        <end position="121"/>
    </location>
</feature>
<comment type="subcellular location">
    <subcellularLocation>
        <location evidence="1">Cell membrane</location>
        <topology evidence="1">Multi-pass membrane protein</topology>
    </subcellularLocation>
</comment>
<evidence type="ECO:0000256" key="7">
    <source>
        <dbReference type="SAM" id="Phobius"/>
    </source>
</evidence>
<feature type="transmembrane region" description="Helical" evidence="7">
    <location>
        <begin position="239"/>
        <end position="263"/>
    </location>
</feature>
<evidence type="ECO:0000313" key="10">
    <source>
        <dbReference type="Proteomes" id="UP000294853"/>
    </source>
</evidence>
<feature type="transmembrane region" description="Helical" evidence="7">
    <location>
        <begin position="150"/>
        <end position="167"/>
    </location>
</feature>
<feature type="transmembrane region" description="Helical" evidence="7">
    <location>
        <begin position="275"/>
        <end position="295"/>
    </location>
</feature>
<keyword evidence="2" id="KW-1003">Cell membrane</keyword>
<evidence type="ECO:0000256" key="4">
    <source>
        <dbReference type="ARBA" id="ARBA00022989"/>
    </source>
</evidence>
<dbReference type="Proteomes" id="UP000294853">
    <property type="component" value="Chromosome"/>
</dbReference>
<feature type="transmembrane region" description="Helical" evidence="7">
    <location>
        <begin position="64"/>
        <end position="86"/>
    </location>
</feature>
<feature type="transmembrane region" description="Helical" evidence="7">
    <location>
        <begin position="442"/>
        <end position="462"/>
    </location>
</feature>
<gene>
    <name evidence="9" type="ORF">EXE58_18775</name>
</gene>
<feature type="domain" description="Copper resistance protein D" evidence="8">
    <location>
        <begin position="238"/>
        <end position="332"/>
    </location>
</feature>
<dbReference type="InterPro" id="IPR008457">
    <property type="entry name" value="Cu-R_CopD_dom"/>
</dbReference>
<feature type="transmembrane region" description="Helical" evidence="7">
    <location>
        <begin position="12"/>
        <end position="44"/>
    </location>
</feature>
<feature type="compositionally biased region" description="Basic and acidic residues" evidence="6">
    <location>
        <begin position="678"/>
        <end position="691"/>
    </location>
</feature>
<reference evidence="9 10" key="1">
    <citation type="submission" date="2019-03" db="EMBL/GenBank/DDBJ databases">
        <title>Three New Species of Nocardioides, Nocardioides euryhalodurans sp. nov., Nocardioides seonyuensis sp. nov. and Nocardioides eburneoflavus sp. nov. Iolated from Soil.</title>
        <authorList>
            <person name="Roh S.G."/>
            <person name="Lee C."/>
            <person name="Kim M.-K."/>
            <person name="Kim S.B."/>
        </authorList>
    </citation>
    <scope>NUCLEOTIDE SEQUENCE [LARGE SCALE GENOMIC DNA]</scope>
    <source>
        <strain evidence="9 10">MMS17-SY207-3</strain>
    </source>
</reference>
<feature type="transmembrane region" description="Helical" evidence="7">
    <location>
        <begin position="174"/>
        <end position="196"/>
    </location>
</feature>
<feature type="transmembrane region" description="Helical" evidence="7">
    <location>
        <begin position="604"/>
        <end position="630"/>
    </location>
</feature>
<evidence type="ECO:0000259" key="8">
    <source>
        <dbReference type="Pfam" id="PF05425"/>
    </source>
</evidence>
<keyword evidence="3 7" id="KW-0812">Transmembrane</keyword>
<evidence type="ECO:0000256" key="3">
    <source>
        <dbReference type="ARBA" id="ARBA00022692"/>
    </source>
</evidence>
<keyword evidence="4 7" id="KW-1133">Transmembrane helix</keyword>
<evidence type="ECO:0000256" key="2">
    <source>
        <dbReference type="ARBA" id="ARBA00022475"/>
    </source>
</evidence>
<dbReference type="InterPro" id="IPR019108">
    <property type="entry name" value="Caa3_assmbl_CtaG-rel"/>
</dbReference>
<sequence>MSASIGNHARAAAVALATPAWAVAVALTAAGLVGALAPLGIVGLPDPGAATRVGLPLVQTLRDVAALTTVGALVLATTCVPAAREAELNKLSGAQRRLVALAQFAASAWALTSGLLIVLVYSDVSGTALHAPGFTEQAVFFFVRFELGRYALWGAGFAALVALGCAMSSRMGGVGVTTVIAVVGLWPIALTGHAAGILNHDEAVNLQMFHLLGIAVWMGGLVSLVVVRRQLGGGLGPTVRRYSTLAGWCVVLVTMSGLFAAWLRLPSIASVASPYGLLLGMKLTAVSALAGAGWWQRRRTMARLEAGDSGAFWWLVSVELAVLSGTAGLGVALSRTAPPAPDGGARPLTASESLLGRSLPEPLDAAGWFTSWDLDTLFLPLGVAGIAWYLWSVRRLRRRGAAWAWWRTTSWVVGCLLFLWATNGAPGAYGRVLFSMHMVQHMTIATSVPVFLVLGTPVTLALRTLRRRDDGSQGPREWLLGVVHALPVQLLGHPIVAAVMFVVSMVVFYSSSSLFEASLESHTAHVLMTLHFLLAGYLFAESVVGSDPGLRRPPYPLRVLLVMVTFGFHALFAVSLMATSTVLARQWFEALSRPWGRSLADDQYLGASLGWALGEYPLAVMAAALLVSWVRADGRERRRFDRREARGQDRELTAYNNYLGALARAEETRGATPPTMGRRSEDIHQEQGDRP</sequence>
<feature type="transmembrane region" description="Helical" evidence="7">
    <location>
        <begin position="560"/>
        <end position="584"/>
    </location>
</feature>
<evidence type="ECO:0000256" key="5">
    <source>
        <dbReference type="ARBA" id="ARBA00023136"/>
    </source>
</evidence>
<feature type="transmembrane region" description="Helical" evidence="7">
    <location>
        <begin position="311"/>
        <end position="333"/>
    </location>
</feature>
<dbReference type="EMBL" id="CP038436">
    <property type="protein sequence ID" value="QBX57268.1"/>
    <property type="molecule type" value="Genomic_DNA"/>
</dbReference>
<evidence type="ECO:0000256" key="6">
    <source>
        <dbReference type="SAM" id="MobiDB-lite"/>
    </source>
</evidence>
<evidence type="ECO:0000313" key="9">
    <source>
        <dbReference type="EMBL" id="QBX57268.1"/>
    </source>
</evidence>
<dbReference type="Pfam" id="PF09678">
    <property type="entry name" value="Caa3_CtaG"/>
    <property type="match status" value="1"/>
</dbReference>
<keyword evidence="5 7" id="KW-0472">Membrane</keyword>
<dbReference type="Pfam" id="PF05425">
    <property type="entry name" value="CopD"/>
    <property type="match status" value="1"/>
</dbReference>
<evidence type="ECO:0000256" key="1">
    <source>
        <dbReference type="ARBA" id="ARBA00004651"/>
    </source>
</evidence>
<feature type="transmembrane region" description="Helical" evidence="7">
    <location>
        <begin position="208"/>
        <end position="227"/>
    </location>
</feature>
<dbReference type="KEGG" id="nsn:EXE58_18775"/>
<name>A0A4P7IIS8_9ACTN</name>
<dbReference type="PANTHER" id="PTHR34820:SF4">
    <property type="entry name" value="INNER MEMBRANE PROTEIN YEBZ"/>
    <property type="match status" value="1"/>
</dbReference>
<feature type="transmembrane region" description="Helical" evidence="7">
    <location>
        <begin position="403"/>
        <end position="422"/>
    </location>
</feature>
<feature type="transmembrane region" description="Helical" evidence="7">
    <location>
        <begin position="483"/>
        <end position="510"/>
    </location>
</feature>
<proteinExistence type="predicted"/>
<dbReference type="InterPro" id="IPR032694">
    <property type="entry name" value="CopC/D"/>
</dbReference>
<feature type="transmembrane region" description="Helical" evidence="7">
    <location>
        <begin position="522"/>
        <end position="540"/>
    </location>
</feature>
<keyword evidence="10" id="KW-1185">Reference proteome</keyword>
<accession>A0A4P7IIS8</accession>
<dbReference type="GO" id="GO:0005886">
    <property type="term" value="C:plasma membrane"/>
    <property type="evidence" value="ECO:0007669"/>
    <property type="project" value="UniProtKB-SubCell"/>
</dbReference>
<dbReference type="AlphaFoldDB" id="A0A4P7IIS8"/>
<organism evidence="9 10">
    <name type="scientific">Nocardioides seonyuensis</name>
    <dbReference type="NCBI Taxonomy" id="2518371"/>
    <lineage>
        <taxon>Bacteria</taxon>
        <taxon>Bacillati</taxon>
        <taxon>Actinomycetota</taxon>
        <taxon>Actinomycetes</taxon>
        <taxon>Propionibacteriales</taxon>
        <taxon>Nocardioidaceae</taxon>
        <taxon>Nocardioides</taxon>
    </lineage>
</organism>
<dbReference type="GO" id="GO:0006825">
    <property type="term" value="P:copper ion transport"/>
    <property type="evidence" value="ECO:0007669"/>
    <property type="project" value="InterPro"/>
</dbReference>
<protein>
    <recommendedName>
        <fullName evidence="8">Copper resistance protein D domain-containing protein</fullName>
    </recommendedName>
</protein>
<feature type="region of interest" description="Disordered" evidence="6">
    <location>
        <begin position="663"/>
        <end position="691"/>
    </location>
</feature>
<feature type="transmembrane region" description="Helical" evidence="7">
    <location>
        <begin position="369"/>
        <end position="391"/>
    </location>
</feature>
<dbReference type="PANTHER" id="PTHR34820">
    <property type="entry name" value="INNER MEMBRANE PROTEIN YEBZ"/>
    <property type="match status" value="1"/>
</dbReference>